<evidence type="ECO:0000256" key="1">
    <source>
        <dbReference type="ARBA" id="ARBA00022679"/>
    </source>
</evidence>
<evidence type="ECO:0000313" key="3">
    <source>
        <dbReference type="EMBL" id="OWJ84049.1"/>
    </source>
</evidence>
<accession>A0A212ARD7</accession>
<dbReference type="AlphaFoldDB" id="A0A212ARD7"/>
<protein>
    <submittedName>
        <fullName evidence="3">Group 1 glycosyl transferase</fullName>
    </submittedName>
</protein>
<evidence type="ECO:0000313" key="4">
    <source>
        <dbReference type="Proteomes" id="UP000196640"/>
    </source>
</evidence>
<dbReference type="GO" id="GO:0016757">
    <property type="term" value="F:glycosyltransferase activity"/>
    <property type="evidence" value="ECO:0007669"/>
    <property type="project" value="InterPro"/>
</dbReference>
<dbReference type="EMBL" id="NIPX01000010">
    <property type="protein sequence ID" value="OWJ84049.1"/>
    <property type="molecule type" value="Genomic_DNA"/>
</dbReference>
<dbReference type="Proteomes" id="UP000196640">
    <property type="component" value="Unassembled WGS sequence"/>
</dbReference>
<dbReference type="STRING" id="366616.CG51_11245"/>
<dbReference type="RefSeq" id="WP_088233604.1">
    <property type="nucleotide sequence ID" value="NZ_NIPX01000010.1"/>
</dbReference>
<keyword evidence="1 3" id="KW-0808">Transferase</keyword>
<reference evidence="3 4" key="1">
    <citation type="submission" date="2016-11" db="EMBL/GenBank/DDBJ databases">
        <title>Comparison of Traditional DNA-DNA Hybridization with In Silico Genomic Analysis.</title>
        <authorList>
            <person name="Nicholson A.C."/>
            <person name="Sammons S."/>
            <person name="Humrighouse B.W."/>
            <person name="Graziano J."/>
            <person name="Lasker B."/>
            <person name="Whitney A.M."/>
            <person name="Mcquiston J.R."/>
        </authorList>
    </citation>
    <scope>NUCLEOTIDE SEQUENCE [LARGE SCALE GENOMIC DNA]</scope>
    <source>
        <strain evidence="3 4">H2381</strain>
    </source>
</reference>
<name>A0A212ARD7_9RHOB</name>
<sequence length="391" mass="43157">MTLRLLINASNLRVGGVVQVGISAIDEISRLGPEGMEISVLACEGVDRNLSQIGCDTGAFARYRVRSVPGLSPFDPVLDEEIARADAVFTIFGPLYARRRPKVSVMGFAQPWIIYPKNDIYRGLSPIAKAKSRLKYGVQAAILRRNADHTIVEAGHVKEGLVARGLFRTGQVSVVSNCVSDIFRQPELWRPVALPVALRERKGWRIGFLGRDYPHKNLSILPDVARVLRERHGIVVDFLVTLTEAEWQARSPEFRSAVTNVGPLDLAQCPSFYAGLDAAIFPSLLECFSVMPLEAMAMGLRVFASDRPFVRDICGPFAHYFDPHAPEAAAACIAEGLATPPSEEEREMIRAQGFAGMSPRERAESYLEIIRRVVVEKDGPVRPEARVPLRG</sequence>
<comment type="caution">
    <text evidence="3">The sequence shown here is derived from an EMBL/GenBank/DDBJ whole genome shotgun (WGS) entry which is preliminary data.</text>
</comment>
<dbReference type="PANTHER" id="PTHR46401">
    <property type="entry name" value="GLYCOSYLTRANSFERASE WBBK-RELATED"/>
    <property type="match status" value="1"/>
</dbReference>
<dbReference type="InterPro" id="IPR001296">
    <property type="entry name" value="Glyco_trans_1"/>
</dbReference>
<dbReference type="Pfam" id="PF00534">
    <property type="entry name" value="Glycos_transf_1"/>
    <property type="match status" value="1"/>
</dbReference>
<proteinExistence type="predicted"/>
<dbReference type="OrthoDB" id="9790710at2"/>
<gene>
    <name evidence="3" type="ORF">CDV52_09150</name>
</gene>
<organism evidence="3 4">
    <name type="scientific">Haematobacter missouriensis</name>
    <dbReference type="NCBI Taxonomy" id="366616"/>
    <lineage>
        <taxon>Bacteria</taxon>
        <taxon>Pseudomonadati</taxon>
        <taxon>Pseudomonadota</taxon>
        <taxon>Alphaproteobacteria</taxon>
        <taxon>Rhodobacterales</taxon>
        <taxon>Paracoccaceae</taxon>
        <taxon>Haematobacter</taxon>
    </lineage>
</organism>
<dbReference type="Gene3D" id="3.40.50.2000">
    <property type="entry name" value="Glycogen Phosphorylase B"/>
    <property type="match status" value="1"/>
</dbReference>
<evidence type="ECO:0000259" key="2">
    <source>
        <dbReference type="Pfam" id="PF00534"/>
    </source>
</evidence>
<feature type="domain" description="Glycosyl transferase family 1" evidence="2">
    <location>
        <begin position="202"/>
        <end position="349"/>
    </location>
</feature>
<dbReference type="PANTHER" id="PTHR46401:SF2">
    <property type="entry name" value="GLYCOSYLTRANSFERASE WBBK-RELATED"/>
    <property type="match status" value="1"/>
</dbReference>
<dbReference type="SUPFAM" id="SSF53756">
    <property type="entry name" value="UDP-Glycosyltransferase/glycogen phosphorylase"/>
    <property type="match status" value="1"/>
</dbReference>